<accession>A0A6P3FTG1</accession>
<dbReference type="SMART" id="SM00513">
    <property type="entry name" value="SAP"/>
    <property type="match status" value="1"/>
</dbReference>
<evidence type="ECO:0000256" key="6">
    <source>
        <dbReference type="ARBA" id="ARBA00057766"/>
    </source>
</evidence>
<dbReference type="GO" id="GO:0006357">
    <property type="term" value="P:regulation of transcription by RNA polymerase II"/>
    <property type="evidence" value="ECO:0007669"/>
    <property type="project" value="TreeGrafter"/>
</dbReference>
<dbReference type="PANTHER" id="PTHR23251:SF1">
    <property type="entry name" value="MEF2-ACTIVATING MOTIF AND SAP DOMAIN-CONTAINING TRANSCRIPTIONAL REGULATOR"/>
    <property type="match status" value="1"/>
</dbReference>
<feature type="domain" description="SAP" evidence="11">
    <location>
        <begin position="152"/>
        <end position="186"/>
    </location>
</feature>
<dbReference type="OrthoDB" id="197676at2759"/>
<evidence type="ECO:0000256" key="2">
    <source>
        <dbReference type="ARBA" id="ARBA00023015"/>
    </source>
</evidence>
<feature type="compositionally biased region" description="Pro residues" evidence="10">
    <location>
        <begin position="116"/>
        <end position="141"/>
    </location>
</feature>
<dbReference type="Gene3D" id="1.10.720.30">
    <property type="entry name" value="SAP domain"/>
    <property type="match status" value="1"/>
</dbReference>
<feature type="region of interest" description="Disordered" evidence="10">
    <location>
        <begin position="312"/>
        <end position="376"/>
    </location>
</feature>
<sequence>MTLAASSQRSQIIRSKFRSVLQLRLHRRNQDLTSDPDPWISAPGPALAPALPSTPAPFLFSPGVLLPELQHCPWQCPQQESPKVSQRWRASKPQGTLTYHQYRPQEPGRSTRAEPPGRPPPRTKPVPLIPSPPGDHSPSSPPHKLELQTLKLEELTVSELRQQLRLRGLPVSGTKSMLLERMRGGAPPRERPKPRREDNAAVAPWPRLRPKTLGIGRRQGGVKLNPAPSRPPRPRSADALVVAPPPVPTQAPAPVLTPSSAPALASRTLEEELQEAIRRAQMLPSRGIDDILKDEVEPDDLLPPIPLDFPGSFDVLSPSADSEGLSSVFSSSIPSLANSPSSSPEGPTEALDWLEALSGGPPLGSGPPGPSIFCADLSDSGGAQVWDLLEDPW</sequence>
<reference evidence="13" key="1">
    <citation type="submission" date="2025-08" db="UniProtKB">
        <authorList>
            <consortium name="RefSeq"/>
        </authorList>
    </citation>
    <scope>IDENTIFICATION</scope>
</reference>
<evidence type="ECO:0000256" key="5">
    <source>
        <dbReference type="ARBA" id="ARBA00023242"/>
    </source>
</evidence>
<evidence type="ECO:0000259" key="11">
    <source>
        <dbReference type="PROSITE" id="PS50800"/>
    </source>
</evidence>
<comment type="subcellular location">
    <subcellularLocation>
        <location evidence="1">Nucleus</location>
    </subcellularLocation>
</comment>
<dbReference type="SUPFAM" id="SSF68906">
    <property type="entry name" value="SAP domain"/>
    <property type="match status" value="1"/>
</dbReference>
<dbReference type="InParanoid" id="A0A6P3FTG1"/>
<dbReference type="InterPro" id="IPR052305">
    <property type="entry name" value="TransReg_TumorExp"/>
</dbReference>
<dbReference type="FunCoup" id="A0A6P3FTG1">
    <property type="interactions" value="709"/>
</dbReference>
<dbReference type="Pfam" id="PF02037">
    <property type="entry name" value="SAP"/>
    <property type="match status" value="1"/>
</dbReference>
<keyword evidence="5" id="KW-0539">Nucleus</keyword>
<dbReference type="GO" id="GO:0003712">
    <property type="term" value="F:transcription coregulator activity"/>
    <property type="evidence" value="ECO:0007669"/>
    <property type="project" value="TreeGrafter"/>
</dbReference>
<dbReference type="FunFam" id="1.10.720.30:FF:000016">
    <property type="entry name" value="MEF2-activating motif and SAP domain-containing transcriptional regulator isoform X2"/>
    <property type="match status" value="1"/>
</dbReference>
<name>A0A6P3FTG1_OCTDE</name>
<comment type="function">
    <text evidence="6">Transcriptional coactivator. Stimulates the transcriptional activity of MEF2C. Stimulates MYOD1 activity in part via MEF2, resulting in an enhancement of skeletal muscle differentiation.</text>
</comment>
<dbReference type="InterPro" id="IPR003034">
    <property type="entry name" value="SAP_dom"/>
</dbReference>
<keyword evidence="12" id="KW-1185">Reference proteome</keyword>
<gene>
    <name evidence="13" type="primary">Mamstr</name>
</gene>
<dbReference type="CTD" id="284358"/>
<proteinExistence type="predicted"/>
<keyword evidence="2" id="KW-0805">Transcription regulation</keyword>
<dbReference type="GO" id="GO:0005634">
    <property type="term" value="C:nucleus"/>
    <property type="evidence" value="ECO:0007669"/>
    <property type="project" value="UniProtKB-SubCell"/>
</dbReference>
<feature type="compositionally biased region" description="Basic and acidic residues" evidence="10">
    <location>
        <begin position="180"/>
        <end position="199"/>
    </location>
</feature>
<dbReference type="GeneID" id="101562844"/>
<protein>
    <recommendedName>
        <fullName evidence="8">MEF2-activating motif and SAP domain-containing transcriptional regulator</fullName>
    </recommendedName>
    <alternativeName>
        <fullName evidence="9">MEF2-activating SAP transcriptional regulatory protein</fullName>
    </alternativeName>
</protein>
<evidence type="ECO:0000256" key="10">
    <source>
        <dbReference type="SAM" id="MobiDB-lite"/>
    </source>
</evidence>
<dbReference type="RefSeq" id="XP_004646579.1">
    <property type="nucleotide sequence ID" value="XM_004646522.2"/>
</dbReference>
<evidence type="ECO:0000256" key="9">
    <source>
        <dbReference type="ARBA" id="ARBA00075943"/>
    </source>
</evidence>
<dbReference type="PROSITE" id="PS50800">
    <property type="entry name" value="SAP"/>
    <property type="match status" value="1"/>
</dbReference>
<evidence type="ECO:0000256" key="3">
    <source>
        <dbReference type="ARBA" id="ARBA00023159"/>
    </source>
</evidence>
<evidence type="ECO:0000313" key="13">
    <source>
        <dbReference type="RefSeq" id="XP_004646579.1"/>
    </source>
</evidence>
<keyword evidence="4" id="KW-0804">Transcription</keyword>
<feature type="region of interest" description="Disordered" evidence="10">
    <location>
        <begin position="76"/>
        <end position="143"/>
    </location>
</feature>
<dbReference type="Proteomes" id="UP000515203">
    <property type="component" value="Unplaced"/>
</dbReference>
<feature type="region of interest" description="Disordered" evidence="10">
    <location>
        <begin position="180"/>
        <end position="261"/>
    </location>
</feature>
<dbReference type="AlphaFoldDB" id="A0A6P3FTG1"/>
<evidence type="ECO:0000256" key="1">
    <source>
        <dbReference type="ARBA" id="ARBA00004123"/>
    </source>
</evidence>
<dbReference type="InterPro" id="IPR036361">
    <property type="entry name" value="SAP_dom_sf"/>
</dbReference>
<evidence type="ECO:0000313" key="12">
    <source>
        <dbReference type="Proteomes" id="UP000515203"/>
    </source>
</evidence>
<evidence type="ECO:0000256" key="8">
    <source>
        <dbReference type="ARBA" id="ARBA00073667"/>
    </source>
</evidence>
<evidence type="ECO:0000256" key="7">
    <source>
        <dbReference type="ARBA" id="ARBA00065542"/>
    </source>
</evidence>
<evidence type="ECO:0000256" key="4">
    <source>
        <dbReference type="ARBA" id="ARBA00023163"/>
    </source>
</evidence>
<comment type="subunit">
    <text evidence="7">Interacts with MEF2C.</text>
</comment>
<keyword evidence="3" id="KW-0010">Activator</keyword>
<feature type="compositionally biased region" description="Low complexity" evidence="10">
    <location>
        <begin position="326"/>
        <end position="344"/>
    </location>
</feature>
<organism evidence="12 13">
    <name type="scientific">Octodon degus</name>
    <name type="common">Degu</name>
    <name type="synonym">Sciurus degus</name>
    <dbReference type="NCBI Taxonomy" id="10160"/>
    <lineage>
        <taxon>Eukaryota</taxon>
        <taxon>Metazoa</taxon>
        <taxon>Chordata</taxon>
        <taxon>Craniata</taxon>
        <taxon>Vertebrata</taxon>
        <taxon>Euteleostomi</taxon>
        <taxon>Mammalia</taxon>
        <taxon>Eutheria</taxon>
        <taxon>Euarchontoglires</taxon>
        <taxon>Glires</taxon>
        <taxon>Rodentia</taxon>
        <taxon>Hystricomorpha</taxon>
        <taxon>Octodontidae</taxon>
        <taxon>Octodon</taxon>
    </lineage>
</organism>
<dbReference type="PANTHER" id="PTHR23251">
    <property type="entry name" value="LYSINE-RICH CEACAM1 CO-ISOLATED PROTEIN LYRIC PROTEIN"/>
    <property type="match status" value="1"/>
</dbReference>